<feature type="region of interest" description="Disordered" evidence="2">
    <location>
        <begin position="768"/>
        <end position="845"/>
    </location>
</feature>
<dbReference type="InterPro" id="IPR011042">
    <property type="entry name" value="6-blade_b-propeller_TolB-like"/>
</dbReference>
<dbReference type="AlphaFoldDB" id="A0A1Z2LDB6"/>
<dbReference type="Gene3D" id="2.120.10.30">
    <property type="entry name" value="TolB, C-terminal domain"/>
    <property type="match status" value="2"/>
</dbReference>
<feature type="region of interest" description="Disordered" evidence="2">
    <location>
        <begin position="356"/>
        <end position="382"/>
    </location>
</feature>
<dbReference type="SUPFAM" id="SSF82171">
    <property type="entry name" value="DPP6 N-terminal domain-like"/>
    <property type="match status" value="1"/>
</dbReference>
<evidence type="ECO:0000313" key="4">
    <source>
        <dbReference type="EMBL" id="ARZ72307.1"/>
    </source>
</evidence>
<feature type="domain" description="DUF11" evidence="3">
    <location>
        <begin position="671"/>
        <end position="782"/>
    </location>
</feature>
<feature type="compositionally biased region" description="Low complexity" evidence="2">
    <location>
        <begin position="357"/>
        <end position="367"/>
    </location>
</feature>
<feature type="compositionally biased region" description="Pro residues" evidence="2">
    <location>
        <begin position="794"/>
        <end position="835"/>
    </location>
</feature>
<dbReference type="Pfam" id="PF01345">
    <property type="entry name" value="DUF11"/>
    <property type="match status" value="1"/>
</dbReference>
<accession>A0A1Z2LDB6</accession>
<organism evidence="4 5">
    <name type="scientific">Streptomyces albireticuli</name>
    <dbReference type="NCBI Taxonomy" id="1940"/>
    <lineage>
        <taxon>Bacteria</taxon>
        <taxon>Bacillati</taxon>
        <taxon>Actinomycetota</taxon>
        <taxon>Actinomycetes</taxon>
        <taxon>Kitasatosporales</taxon>
        <taxon>Streptomycetaceae</taxon>
        <taxon>Streptomyces</taxon>
    </lineage>
</organism>
<dbReference type="KEGG" id="salj:SMD11_6731"/>
<protein>
    <recommendedName>
        <fullName evidence="3">DUF11 domain-containing protein</fullName>
    </recommendedName>
</protein>
<dbReference type="InterPro" id="IPR013783">
    <property type="entry name" value="Ig-like_fold"/>
</dbReference>
<sequence length="1047" mass="108909">MALLLLVPLLAVGAVSLPSSPVARRDAAAAAEAGRIVYAGTEHRSLGRVKAPRSSEPLFGPGPVHLDRQPSARGDMTVFTSLRDGTLPQVYLRRGNGAVRKLTTGRDAAHPRLAPDRTSVVFDSREAGGRRDLWIVGVDGTGARKLTDSAADETSPTFSPDGARIAYSSDVDTARGRQIYTRALAGGPQTRISHGPPGDATEPVWNPVADPAHRDLVAYTLDARGATGPQLRVTDGSGLDEPLLGGDAANWTARSADWLPEGNDVVFVSPDRTCDCTSLYDHVFQARTRAAEVPRLVLDEDRAVASPTWLGTQADGAVVVERTSAPATHTATLQDIRTDGADPRDLGLTVLKEDPAADTTTDPAADPLFNPRAGYDPWTERQNYTPDGRRIVVTRFEDSEAGRIQRIWLADADGTNAAPVPLAGRGLQDWDTDPTFSPDGKLLAFTRTSPGGTGGKGGPGRILIADATSGALVGRIDPPAGQPSGGDAQPAWSPDGTTIAFTRNHVIGGNGGNKHVWTAPVASPDRQRDLSAALCPGDCQVIDDSPAFSPDGRGIALNRKDGGGRINERNGILLASPTGEGCQVVLPADLRDNPAACRQELPETSSTGPFQPRDVAWTADGGTLVFSARRARAPNSPEGLKTLDLADGKLTHLTRGLPGRQKEPGVHQSVDLTLDAPSTAPPVKTGSATSVTVTVTNKGPAASPGTVFTAAPPPGVRLDRLSSTAGRCADGSPQCSLGVLRPGASVRVTAHLTGVTAGRQRLEWSVAGAVVDPRPDDNAARTGIEVQDEERPPTRPPTTAPPSPSAPPTSRPPTRPAPPPPPAHPAPPPPPPPVAGPGVTVTAQPDPGFVGGRVVVTYLVRNGDNALATGLRLRLGLPARIPAEPLPAGCAAGACALPDLAPGDTTVTRVVLKPDKALAARIVATLTTTGTDADPGDNVARVPLRILQPRIVAVPPLGKPGFVTLVRGRDFPPGAPVTLTWEPGITAAAAPSRPGADFRFTAQLLILAKDRTGPRTITARGPGFGPVTTPFLVVNGSVQPPYEVDRR</sequence>
<dbReference type="SUPFAM" id="SSF69304">
    <property type="entry name" value="Tricorn protease N-terminal domain"/>
    <property type="match status" value="1"/>
</dbReference>
<dbReference type="PANTHER" id="PTHR36842:SF1">
    <property type="entry name" value="PROTEIN TOLB"/>
    <property type="match status" value="1"/>
</dbReference>
<evidence type="ECO:0000256" key="2">
    <source>
        <dbReference type="SAM" id="MobiDB-lite"/>
    </source>
</evidence>
<dbReference type="Gene3D" id="2.60.40.10">
    <property type="entry name" value="Immunoglobulins"/>
    <property type="match status" value="1"/>
</dbReference>
<comment type="similarity">
    <text evidence="1">Belongs to the TolB family.</text>
</comment>
<dbReference type="PANTHER" id="PTHR36842">
    <property type="entry name" value="PROTEIN TOLB HOMOLOG"/>
    <property type="match status" value="1"/>
</dbReference>
<dbReference type="Proteomes" id="UP000195755">
    <property type="component" value="Chromosome"/>
</dbReference>
<dbReference type="InterPro" id="IPR001434">
    <property type="entry name" value="OmcB-like_DUF11"/>
</dbReference>
<proteinExistence type="inferred from homology"/>
<dbReference type="InterPro" id="IPR011659">
    <property type="entry name" value="WD40"/>
</dbReference>
<dbReference type="EMBL" id="CP021744">
    <property type="protein sequence ID" value="ARZ72307.1"/>
    <property type="molecule type" value="Genomic_DNA"/>
</dbReference>
<name>A0A1Z2LDB6_9ACTN</name>
<evidence type="ECO:0000313" key="5">
    <source>
        <dbReference type="Proteomes" id="UP000195755"/>
    </source>
</evidence>
<gene>
    <name evidence="4" type="ORF">SMD11_6731</name>
</gene>
<evidence type="ECO:0000256" key="1">
    <source>
        <dbReference type="ARBA" id="ARBA00009820"/>
    </source>
</evidence>
<dbReference type="Pfam" id="PF07676">
    <property type="entry name" value="PD40"/>
    <property type="match status" value="3"/>
</dbReference>
<evidence type="ECO:0000259" key="3">
    <source>
        <dbReference type="Pfam" id="PF01345"/>
    </source>
</evidence>
<dbReference type="GO" id="GO:0005975">
    <property type="term" value="P:carbohydrate metabolic process"/>
    <property type="evidence" value="ECO:0007669"/>
    <property type="project" value="UniProtKB-ARBA"/>
</dbReference>
<reference evidence="4 5" key="1">
    <citation type="submission" date="2017-06" db="EMBL/GenBank/DDBJ databases">
        <title>Streptomyces albireticuli Genome sequencing and assembly.</title>
        <authorList>
            <person name="Wang Y."/>
            <person name="Du B."/>
            <person name="Ding Y."/>
            <person name="Liu H."/>
            <person name="Hou Q."/>
            <person name="Liu K."/>
            <person name="Yao L."/>
            <person name="Wang C."/>
        </authorList>
    </citation>
    <scope>NUCLEOTIDE SEQUENCE [LARGE SCALE GENOMIC DNA]</scope>
    <source>
        <strain evidence="4 5">MDJK11</strain>
    </source>
</reference>